<sequence length="290" mass="29191">MSAVVVAILLSIAAAQTHAVTAVVQERLASRVGGARLLRRRRWWIAVGLAVVASLLRVGALRYGPLTVVQPLSALSLALALPLRAMLVRHRVSAAEWHGAGLTVVGMAGLLLLTASGEPARTLSDLQVTILSVGTFVVLAALLTAAFAATARPVSRSLLHAVGAGVAFGVGSAIAQTVVVETARQGAGALVSPATAVVFVLAGGAMYLAQLAYQAGLAAPLATLTLINPVIAGVIGVTLLGEQYSAGPVGTTLAVVAGAVAARGIMVLTMAGSRNGGRIMIEPEAEAAVR</sequence>
<gene>
    <name evidence="3" type="ORF">G1H10_25295</name>
</gene>
<protein>
    <recommendedName>
        <fullName evidence="5">DMT family transporter</fullName>
    </recommendedName>
</protein>
<proteinExistence type="predicted"/>
<dbReference type="Proteomes" id="UP000475214">
    <property type="component" value="Unassembled WGS sequence"/>
</dbReference>
<evidence type="ECO:0000256" key="1">
    <source>
        <dbReference type="SAM" id="Phobius"/>
    </source>
</evidence>
<feature type="transmembrane region" description="Helical" evidence="1">
    <location>
        <begin position="158"/>
        <end position="180"/>
    </location>
</feature>
<name>A0A6L9SDZ0_9ACTN</name>
<feature type="signal peptide" evidence="2">
    <location>
        <begin position="1"/>
        <end position="19"/>
    </location>
</feature>
<dbReference type="PANTHER" id="PTHR40761:SF1">
    <property type="entry name" value="CONSERVED INTEGRAL MEMBRANE ALANINE VALINE AND LEUCINE RICH PROTEIN-RELATED"/>
    <property type="match status" value="1"/>
</dbReference>
<dbReference type="AlphaFoldDB" id="A0A6L9SDZ0"/>
<dbReference type="NCBIfam" id="NF038012">
    <property type="entry name" value="DMT_1"/>
    <property type="match status" value="1"/>
</dbReference>
<feature type="transmembrane region" description="Helical" evidence="1">
    <location>
        <begin position="128"/>
        <end position="151"/>
    </location>
</feature>
<dbReference type="SUPFAM" id="SSF103481">
    <property type="entry name" value="Multidrug resistance efflux transporter EmrE"/>
    <property type="match status" value="1"/>
</dbReference>
<reference evidence="3 4" key="1">
    <citation type="submission" date="2020-02" db="EMBL/GenBank/DDBJ databases">
        <authorList>
            <person name="Li X.-J."/>
            <person name="Han X.-M."/>
        </authorList>
    </citation>
    <scope>NUCLEOTIDE SEQUENCE [LARGE SCALE GENOMIC DNA]</scope>
    <source>
        <strain evidence="3 4">CCTCC AB 2017055</strain>
    </source>
</reference>
<dbReference type="RefSeq" id="WP_163743173.1">
    <property type="nucleotide sequence ID" value="NZ_JAAGOA010000022.1"/>
</dbReference>
<feature type="transmembrane region" description="Helical" evidence="1">
    <location>
        <begin position="221"/>
        <end position="241"/>
    </location>
</feature>
<evidence type="ECO:0000313" key="3">
    <source>
        <dbReference type="EMBL" id="NEE03486.1"/>
    </source>
</evidence>
<feature type="transmembrane region" description="Helical" evidence="1">
    <location>
        <begin position="94"/>
        <end position="116"/>
    </location>
</feature>
<dbReference type="InterPro" id="IPR037185">
    <property type="entry name" value="EmrE-like"/>
</dbReference>
<evidence type="ECO:0008006" key="5">
    <source>
        <dbReference type="Google" id="ProtNLM"/>
    </source>
</evidence>
<feature type="transmembrane region" description="Helical" evidence="1">
    <location>
        <begin position="43"/>
        <end position="60"/>
    </location>
</feature>
<dbReference type="EMBL" id="JAAGOA010000022">
    <property type="protein sequence ID" value="NEE03486.1"/>
    <property type="molecule type" value="Genomic_DNA"/>
</dbReference>
<dbReference type="PANTHER" id="PTHR40761">
    <property type="entry name" value="CONSERVED INTEGRAL MEMBRANE ALANINE VALINE AND LEUCINE RICH PROTEIN-RELATED"/>
    <property type="match status" value="1"/>
</dbReference>
<accession>A0A6L9SDZ0</accession>
<feature type="chain" id="PRO_5039151796" description="DMT family transporter" evidence="2">
    <location>
        <begin position="20"/>
        <end position="290"/>
    </location>
</feature>
<evidence type="ECO:0000313" key="4">
    <source>
        <dbReference type="Proteomes" id="UP000475214"/>
    </source>
</evidence>
<keyword evidence="2" id="KW-0732">Signal</keyword>
<feature type="transmembrane region" description="Helical" evidence="1">
    <location>
        <begin position="253"/>
        <end position="271"/>
    </location>
</feature>
<comment type="caution">
    <text evidence="3">The sequence shown here is derived from an EMBL/GenBank/DDBJ whole genome shotgun (WGS) entry which is preliminary data.</text>
</comment>
<feature type="transmembrane region" description="Helical" evidence="1">
    <location>
        <begin position="186"/>
        <end position="209"/>
    </location>
</feature>
<keyword evidence="4" id="KW-1185">Reference proteome</keyword>
<organism evidence="3 4">
    <name type="scientific">Phytoactinopolyspora halotolerans</name>
    <dbReference type="NCBI Taxonomy" id="1981512"/>
    <lineage>
        <taxon>Bacteria</taxon>
        <taxon>Bacillati</taxon>
        <taxon>Actinomycetota</taxon>
        <taxon>Actinomycetes</taxon>
        <taxon>Jiangellales</taxon>
        <taxon>Jiangellaceae</taxon>
        <taxon>Phytoactinopolyspora</taxon>
    </lineage>
</organism>
<dbReference type="Gene3D" id="1.10.3730.20">
    <property type="match status" value="1"/>
</dbReference>
<keyword evidence="1" id="KW-0812">Transmembrane</keyword>
<evidence type="ECO:0000256" key="2">
    <source>
        <dbReference type="SAM" id="SignalP"/>
    </source>
</evidence>
<keyword evidence="1" id="KW-0472">Membrane</keyword>
<keyword evidence="1" id="KW-1133">Transmembrane helix</keyword>